<reference evidence="9 10" key="1">
    <citation type="submission" date="2019-03" db="EMBL/GenBank/DDBJ databases">
        <title>An improved genome assembly of the fluke Schistosoma japonicum.</title>
        <authorList>
            <person name="Hu W."/>
            <person name="Luo F."/>
            <person name="Yin M."/>
            <person name="Mo X."/>
            <person name="Sun C."/>
            <person name="Wu Q."/>
            <person name="Zhu B."/>
            <person name="Xiang M."/>
            <person name="Wang J."/>
            <person name="Wang Y."/>
            <person name="Zhang T."/>
            <person name="Xu B."/>
            <person name="Zheng H."/>
            <person name="Feng Z."/>
        </authorList>
    </citation>
    <scope>NUCLEOTIDE SEQUENCE [LARGE SCALE GENOMIC DNA]</scope>
    <source>
        <strain evidence="9">HuSjv2</strain>
        <tissue evidence="9">Worms</tissue>
    </source>
</reference>
<dbReference type="PROSITE" id="PS50082">
    <property type="entry name" value="WD_REPEATS_2"/>
    <property type="match status" value="3"/>
</dbReference>
<name>A0A4Z2DD15_SCHJA</name>
<dbReference type="PANTHER" id="PTHR19918">
    <property type="entry name" value="CELL DIVISION CYCLE 20 CDC20 FIZZY -RELATED"/>
    <property type="match status" value="1"/>
</dbReference>
<protein>
    <submittedName>
        <fullName evidence="9">Fizzy-related protein</fullName>
    </submittedName>
</protein>
<sequence>MEQGYEKRLLGSPYKSPIKAVSPMKTPTKENYMDRYIPLRTNARWKTSTSFEQPNNNPTRKLFQSSRGNIDGLSNDTDSSNQNAFQNHGLTSLTGESYTASAAVQESALPSEPRGCDLLSALVANELEEASLGVVCSPLNSKCGFGSSGVLAARENNNMFSFKLRRESPCKLKTSPYTMSPVSEKSQQLLKFPQKQARKISRVPYKVLDAPELQDDFYLNLVDWSSQNVLAVGLGTCVYLWNAFTSQVTRLCDVSGETDVISSVAWSKKGSHLAIGTYRGHVQIWDVTKSSCIRLLNGHIARVGALAWNADLLASGSRDRYILLRDTRASTNSGGGPTGHLPITNPSNTSALTTELGVGDEIMTDFNPLSSPCHVSQRESDSNYLRASTPIVSVSGNPSEVDLSIAPGQMDIDVLGFRDVDHGSSWSAARASANPTVTQTTALQSIENETDRLVPGAVRVLKDHRQEVCGLKWSPDSQYLASGGNDNRLLVWSQHAPSTGGPVLTYEEHVAAVKAIAWSPHQHGLLASGGGTADRCIRFWNTLTGQALRSVDTGSQVCNIAWSIHSNELVSTHGYSQNQILVWKYPSLTQLVKLVGHSYRVLYLAISPDGENIVTGAGDETLRFWNIFTKAKTPKVQPSSLNLFNGIR</sequence>
<dbReference type="OrthoDB" id="10263272at2759"/>
<feature type="repeat" description="WD" evidence="5">
    <location>
        <begin position="594"/>
        <end position="627"/>
    </location>
</feature>
<dbReference type="Proteomes" id="UP000311919">
    <property type="component" value="Unassembled WGS sequence"/>
</dbReference>
<dbReference type="PROSITE" id="PS50294">
    <property type="entry name" value="WD_REPEATS_REGION"/>
    <property type="match status" value="3"/>
</dbReference>
<dbReference type="InterPro" id="IPR024977">
    <property type="entry name" value="Apc4-like_WD40_dom"/>
</dbReference>
<dbReference type="SUPFAM" id="SSF50978">
    <property type="entry name" value="WD40 repeat-like"/>
    <property type="match status" value="1"/>
</dbReference>
<evidence type="ECO:0000259" key="8">
    <source>
        <dbReference type="Pfam" id="PF24807"/>
    </source>
</evidence>
<dbReference type="EMBL" id="SKCS01000176">
    <property type="protein sequence ID" value="TNN14403.1"/>
    <property type="molecule type" value="Genomic_DNA"/>
</dbReference>
<evidence type="ECO:0000256" key="6">
    <source>
        <dbReference type="SAM" id="MobiDB-lite"/>
    </source>
</evidence>
<feature type="domain" description="Anaphase-promoting complex subunit 4-like WD40" evidence="7">
    <location>
        <begin position="255"/>
        <end position="309"/>
    </location>
</feature>
<dbReference type="GO" id="GO:1905786">
    <property type="term" value="P:positive regulation of anaphase-promoting complex-dependent catabolic process"/>
    <property type="evidence" value="ECO:0007669"/>
    <property type="project" value="TreeGrafter"/>
</dbReference>
<dbReference type="InterPro" id="IPR015943">
    <property type="entry name" value="WD40/YVTN_repeat-like_dom_sf"/>
</dbReference>
<dbReference type="GO" id="GO:0010997">
    <property type="term" value="F:anaphase-promoting complex binding"/>
    <property type="evidence" value="ECO:0007669"/>
    <property type="project" value="InterPro"/>
</dbReference>
<feature type="repeat" description="WD" evidence="5">
    <location>
        <begin position="461"/>
        <end position="493"/>
    </location>
</feature>
<dbReference type="InterPro" id="IPR001680">
    <property type="entry name" value="WD40_rpt"/>
</dbReference>
<dbReference type="InterPro" id="IPR033010">
    <property type="entry name" value="Cdc20/Fizzy"/>
</dbReference>
<dbReference type="AlphaFoldDB" id="A0A4Z2DD15"/>
<feature type="region of interest" description="Disordered" evidence="6">
    <location>
        <begin position="48"/>
        <end position="69"/>
    </location>
</feature>
<dbReference type="PROSITE" id="PS00678">
    <property type="entry name" value="WD_REPEATS_1"/>
    <property type="match status" value="1"/>
</dbReference>
<proteinExistence type="inferred from homology"/>
<dbReference type="Gene3D" id="2.130.10.10">
    <property type="entry name" value="YVTN repeat-like/Quinoprotein amine dehydrogenase"/>
    <property type="match status" value="2"/>
</dbReference>
<dbReference type="InterPro" id="IPR036322">
    <property type="entry name" value="WD40_repeat_dom_sf"/>
</dbReference>
<dbReference type="SMART" id="SM00320">
    <property type="entry name" value="WD40"/>
    <property type="match status" value="7"/>
</dbReference>
<evidence type="ECO:0000313" key="9">
    <source>
        <dbReference type="EMBL" id="TNN14403.1"/>
    </source>
</evidence>
<organism evidence="9 10">
    <name type="scientific">Schistosoma japonicum</name>
    <name type="common">Blood fluke</name>
    <dbReference type="NCBI Taxonomy" id="6182"/>
    <lineage>
        <taxon>Eukaryota</taxon>
        <taxon>Metazoa</taxon>
        <taxon>Spiralia</taxon>
        <taxon>Lophotrochozoa</taxon>
        <taxon>Platyhelminthes</taxon>
        <taxon>Trematoda</taxon>
        <taxon>Digenea</taxon>
        <taxon>Strigeidida</taxon>
        <taxon>Schistosomatoidea</taxon>
        <taxon>Schistosomatidae</taxon>
        <taxon>Schistosoma</taxon>
    </lineage>
</organism>
<gene>
    <name evidence="9" type="ORF">EWB00_002190</name>
</gene>
<keyword evidence="4" id="KW-0131">Cell cycle</keyword>
<evidence type="ECO:0000256" key="1">
    <source>
        <dbReference type="ARBA" id="ARBA00006445"/>
    </source>
</evidence>
<keyword evidence="2 5" id="KW-0853">WD repeat</keyword>
<dbReference type="Pfam" id="PF12894">
    <property type="entry name" value="ANAPC4_WD40"/>
    <property type="match status" value="1"/>
</dbReference>
<feature type="domain" description="CDC20/Fizzy WD40" evidence="8">
    <location>
        <begin position="457"/>
        <end position="625"/>
    </location>
</feature>
<keyword evidence="3" id="KW-0677">Repeat</keyword>
<evidence type="ECO:0000313" key="10">
    <source>
        <dbReference type="Proteomes" id="UP000311919"/>
    </source>
</evidence>
<evidence type="ECO:0000256" key="4">
    <source>
        <dbReference type="ARBA" id="ARBA00023306"/>
    </source>
</evidence>
<keyword evidence="10" id="KW-1185">Reference proteome</keyword>
<evidence type="ECO:0000256" key="3">
    <source>
        <dbReference type="ARBA" id="ARBA00022737"/>
    </source>
</evidence>
<evidence type="ECO:0000259" key="7">
    <source>
        <dbReference type="Pfam" id="PF12894"/>
    </source>
</evidence>
<dbReference type="GO" id="GO:1990757">
    <property type="term" value="F:ubiquitin ligase activator activity"/>
    <property type="evidence" value="ECO:0007669"/>
    <property type="project" value="TreeGrafter"/>
</dbReference>
<evidence type="ECO:0000256" key="5">
    <source>
        <dbReference type="PROSITE-ProRule" id="PRU00221"/>
    </source>
</evidence>
<feature type="repeat" description="WD" evidence="5">
    <location>
        <begin position="254"/>
        <end position="295"/>
    </location>
</feature>
<dbReference type="GO" id="GO:0005680">
    <property type="term" value="C:anaphase-promoting complex"/>
    <property type="evidence" value="ECO:0007669"/>
    <property type="project" value="TreeGrafter"/>
</dbReference>
<evidence type="ECO:0000256" key="2">
    <source>
        <dbReference type="ARBA" id="ARBA00022574"/>
    </source>
</evidence>
<comment type="similarity">
    <text evidence="1">Belongs to the WD repeat CDC20/Fizzy family.</text>
</comment>
<dbReference type="STRING" id="6182.A0A4Z2DD15"/>
<dbReference type="InterPro" id="IPR019775">
    <property type="entry name" value="WD40_repeat_CS"/>
</dbReference>
<dbReference type="InterPro" id="IPR056150">
    <property type="entry name" value="WD40_CDC20-Fz"/>
</dbReference>
<dbReference type="Pfam" id="PF24807">
    <property type="entry name" value="WD40_CDC20-Fz"/>
    <property type="match status" value="1"/>
</dbReference>
<comment type="caution">
    <text evidence="9">The sequence shown here is derived from an EMBL/GenBank/DDBJ whole genome shotgun (WGS) entry which is preliminary data.</text>
</comment>
<dbReference type="GO" id="GO:0031145">
    <property type="term" value="P:anaphase-promoting complex-dependent catabolic process"/>
    <property type="evidence" value="ECO:0007669"/>
    <property type="project" value="TreeGrafter"/>
</dbReference>
<dbReference type="PANTHER" id="PTHR19918:SF1">
    <property type="entry name" value="FIZZY-RELATED PROTEIN HOMOLOG"/>
    <property type="match status" value="1"/>
</dbReference>
<accession>A0A4Z2DD15</accession>